<dbReference type="GO" id="GO:0005930">
    <property type="term" value="C:axoneme"/>
    <property type="evidence" value="ECO:0007669"/>
    <property type="project" value="TreeGrafter"/>
</dbReference>
<dbReference type="PANTHER" id="PTHR13183:SF0">
    <property type="entry name" value="AXONEMAL DYNEIN LIGHT INTERMEDIATE POLYPEPTIDE 1"/>
    <property type="match status" value="1"/>
</dbReference>
<feature type="coiled-coil region" evidence="5">
    <location>
        <begin position="162"/>
        <end position="207"/>
    </location>
</feature>
<comment type="similarity">
    <text evidence="4">Belongs to the inner dynein arm light chain family.</text>
</comment>
<organism evidence="6 7">
    <name type="scientific">Artemia franciscana</name>
    <name type="common">Brine shrimp</name>
    <name type="synonym">Artemia sanfranciscana</name>
    <dbReference type="NCBI Taxonomy" id="6661"/>
    <lineage>
        <taxon>Eukaryota</taxon>
        <taxon>Metazoa</taxon>
        <taxon>Ecdysozoa</taxon>
        <taxon>Arthropoda</taxon>
        <taxon>Crustacea</taxon>
        <taxon>Branchiopoda</taxon>
        <taxon>Anostraca</taxon>
        <taxon>Artemiidae</taxon>
        <taxon>Artemia</taxon>
    </lineage>
</organism>
<dbReference type="GO" id="GO:0045504">
    <property type="term" value="F:dynein heavy chain binding"/>
    <property type="evidence" value="ECO:0007669"/>
    <property type="project" value="TreeGrafter"/>
</dbReference>
<keyword evidence="3" id="KW-0505">Motor protein</keyword>
<dbReference type="EMBL" id="JAVRJZ010000011">
    <property type="protein sequence ID" value="KAK2716499.1"/>
    <property type="molecule type" value="Genomic_DNA"/>
</dbReference>
<reference evidence="6" key="1">
    <citation type="submission" date="2023-07" db="EMBL/GenBank/DDBJ databases">
        <title>Chromosome-level genome assembly of Artemia franciscana.</title>
        <authorList>
            <person name="Jo E."/>
        </authorList>
    </citation>
    <scope>NUCLEOTIDE SEQUENCE</scope>
    <source>
        <tissue evidence="6">Whole body</tissue>
    </source>
</reference>
<dbReference type="Proteomes" id="UP001187531">
    <property type="component" value="Unassembled WGS sequence"/>
</dbReference>
<evidence type="ECO:0000313" key="6">
    <source>
        <dbReference type="EMBL" id="KAK2716499.1"/>
    </source>
</evidence>
<evidence type="ECO:0000313" key="7">
    <source>
        <dbReference type="Proteomes" id="UP001187531"/>
    </source>
</evidence>
<accession>A0AA88HYL3</accession>
<comment type="caution">
    <text evidence="6">The sequence shown here is derived from an EMBL/GenBank/DDBJ whole genome shotgun (WGS) entry which is preliminary data.</text>
</comment>
<sequence length="239" mass="27294">MSCKSLSFSLLSYKKPVLVTNNFCEGSTSTGKTDESGLICQETLNSILRPRTWIDDEGAAWMQEVSSTPGSRTDVIALRERLNYKLRQRQSRPVGFCPIRRELYSQCFDELIRQTSINCSESGLLLVEVRDEISTSMNALIQLYESAVAYTVSKDLKFQKDEEGVKNNIDDLKNKIQGLETELKSLHIQFEREKEEMEEKFKLKEGELLSQIESLENTNKTIKATLQSLLTPSSKQEEF</sequence>
<keyword evidence="7" id="KW-1185">Reference proteome</keyword>
<evidence type="ECO:0000256" key="2">
    <source>
        <dbReference type="ARBA" id="ARBA00023054"/>
    </source>
</evidence>
<gene>
    <name evidence="6" type="ORF">QYM36_006851</name>
</gene>
<dbReference type="AlphaFoldDB" id="A0AA88HYL3"/>
<dbReference type="InterPro" id="IPR019347">
    <property type="entry name" value="Axonemal_dynein_light_chain"/>
</dbReference>
<proteinExistence type="inferred from homology"/>
<dbReference type="Pfam" id="PF10211">
    <property type="entry name" value="Ax_dynein_light"/>
    <property type="match status" value="1"/>
</dbReference>
<name>A0AA88HYL3_ARTSF</name>
<dbReference type="GO" id="GO:0030286">
    <property type="term" value="C:dynein complex"/>
    <property type="evidence" value="ECO:0007669"/>
    <property type="project" value="UniProtKB-KW"/>
</dbReference>
<keyword evidence="1" id="KW-0243">Dynein</keyword>
<evidence type="ECO:0000256" key="1">
    <source>
        <dbReference type="ARBA" id="ARBA00023017"/>
    </source>
</evidence>
<evidence type="ECO:0000256" key="4">
    <source>
        <dbReference type="ARBA" id="ARBA00038114"/>
    </source>
</evidence>
<evidence type="ECO:0000256" key="3">
    <source>
        <dbReference type="ARBA" id="ARBA00023175"/>
    </source>
</evidence>
<protein>
    <submittedName>
        <fullName evidence="6">Uncharacterized protein</fullName>
    </submittedName>
</protein>
<keyword evidence="2 5" id="KW-0175">Coiled coil</keyword>
<dbReference type="PANTHER" id="PTHR13183">
    <property type="entry name" value="AXONEMAL INNER ARM DYNEIN LIGHT CHAIN 28"/>
    <property type="match status" value="1"/>
</dbReference>
<evidence type="ECO:0000256" key="5">
    <source>
        <dbReference type="SAM" id="Coils"/>
    </source>
</evidence>
<dbReference type="GO" id="GO:0097546">
    <property type="term" value="C:ciliary base"/>
    <property type="evidence" value="ECO:0007669"/>
    <property type="project" value="TreeGrafter"/>
</dbReference>